<feature type="signal peptide" evidence="5">
    <location>
        <begin position="1"/>
        <end position="23"/>
    </location>
</feature>
<comment type="subcellular location">
    <subcellularLocation>
        <location evidence="1">Periplasm</location>
    </subcellularLocation>
</comment>
<dbReference type="Gene3D" id="3.40.190.10">
    <property type="entry name" value="Periplasmic binding protein-like II"/>
    <property type="match status" value="2"/>
</dbReference>
<name>A0ABN6EWB8_9BACT</name>
<dbReference type="PANTHER" id="PTHR30222:SF17">
    <property type="entry name" value="SPERMIDINE_PUTRESCINE-BINDING PERIPLASMIC PROTEIN"/>
    <property type="match status" value="1"/>
</dbReference>
<evidence type="ECO:0000256" key="1">
    <source>
        <dbReference type="ARBA" id="ARBA00004418"/>
    </source>
</evidence>
<dbReference type="Proteomes" id="UP001053296">
    <property type="component" value="Chromosome"/>
</dbReference>
<evidence type="ECO:0000313" key="7">
    <source>
        <dbReference type="Proteomes" id="UP001053296"/>
    </source>
</evidence>
<keyword evidence="4" id="KW-0574">Periplasm</keyword>
<dbReference type="PANTHER" id="PTHR30222">
    <property type="entry name" value="SPERMIDINE/PUTRESCINE-BINDING PERIPLASMIC PROTEIN"/>
    <property type="match status" value="1"/>
</dbReference>
<proteinExistence type="predicted"/>
<accession>A0ABN6EWB8</accession>
<organism evidence="6 7">
    <name type="scientific">Pseudodesulfovibrio sediminis</name>
    <dbReference type="NCBI Taxonomy" id="2810563"/>
    <lineage>
        <taxon>Bacteria</taxon>
        <taxon>Pseudomonadati</taxon>
        <taxon>Thermodesulfobacteriota</taxon>
        <taxon>Desulfovibrionia</taxon>
        <taxon>Desulfovibrionales</taxon>
        <taxon>Desulfovibrionaceae</taxon>
    </lineage>
</organism>
<dbReference type="SUPFAM" id="SSF53850">
    <property type="entry name" value="Periplasmic binding protein-like II"/>
    <property type="match status" value="1"/>
</dbReference>
<dbReference type="PIRSF" id="PIRSF019574">
    <property type="entry name" value="Periplasmic_polyamine_BP"/>
    <property type="match status" value="1"/>
</dbReference>
<gene>
    <name evidence="6" type="primary">potD</name>
    <name evidence="6" type="ORF">PSDVSF_30020</name>
</gene>
<dbReference type="RefSeq" id="WP_229591719.1">
    <property type="nucleotide sequence ID" value="NZ_AP024485.1"/>
</dbReference>
<keyword evidence="7" id="KW-1185">Reference proteome</keyword>
<evidence type="ECO:0000256" key="4">
    <source>
        <dbReference type="ARBA" id="ARBA00022764"/>
    </source>
</evidence>
<evidence type="ECO:0000256" key="2">
    <source>
        <dbReference type="ARBA" id="ARBA00022448"/>
    </source>
</evidence>
<evidence type="ECO:0000256" key="5">
    <source>
        <dbReference type="SAM" id="SignalP"/>
    </source>
</evidence>
<evidence type="ECO:0000256" key="3">
    <source>
        <dbReference type="ARBA" id="ARBA00022729"/>
    </source>
</evidence>
<dbReference type="CDD" id="cd13590">
    <property type="entry name" value="PBP2_PotD_PotF_like"/>
    <property type="match status" value="1"/>
</dbReference>
<dbReference type="PRINTS" id="PR00909">
    <property type="entry name" value="SPERMDNBNDNG"/>
</dbReference>
<sequence>MRKLLFAAMMVLTVLMLVPSAFAAEEMRLLIWSEYMPEDFLTDFEKDTGIKVRVEYYESMEEMVAKLQAGGKNQYDVVVPSDYIIPAMIKLDLLKELDHSKLPNLKNLQDTFINPAWDDGNKYTVAYQWGTLGLMYRKDKIKDFDGTWSVMFDAAKREGAFIFIDSVREMLGVAQCYMGMDVNTTDKTELKKLMDKMLEAKHDKYFAGFDVGTGGRSKVAAGTAIAAIVYNGDALRAVADNPDTCAFVNPKGGTIGWVDNMSIPIGAPHPDLAYTFINWVLKPEVGAKLSNWTQYATPNKAAFPFITPEDFKNPAIYPEESYMPSLQFIKDLGNDNKMYDQIWTMVKSR</sequence>
<protein>
    <submittedName>
        <fullName evidence="6">Spermidine/putrescine ABC transporter substrate-binding protein</fullName>
    </submittedName>
</protein>
<keyword evidence="2" id="KW-0813">Transport</keyword>
<dbReference type="InterPro" id="IPR001188">
    <property type="entry name" value="Sperm_putr-bd"/>
</dbReference>
<dbReference type="Pfam" id="PF13416">
    <property type="entry name" value="SBP_bac_8"/>
    <property type="match status" value="1"/>
</dbReference>
<keyword evidence="3 5" id="KW-0732">Signal</keyword>
<dbReference type="InterPro" id="IPR006059">
    <property type="entry name" value="SBP"/>
</dbReference>
<dbReference type="EMBL" id="AP024485">
    <property type="protein sequence ID" value="BCS89760.1"/>
    <property type="molecule type" value="Genomic_DNA"/>
</dbReference>
<feature type="chain" id="PRO_5046019326" evidence="5">
    <location>
        <begin position="24"/>
        <end position="349"/>
    </location>
</feature>
<reference evidence="6" key="1">
    <citation type="journal article" date="2022" name="Arch. Microbiol.">
        <title>Pseudodesulfovibrio sediminis sp. nov., a mesophilic and neutrophilic sulfate-reducing bacterium isolated from sediment of a brackish lake.</title>
        <authorList>
            <person name="Takahashi A."/>
            <person name="Kojima H."/>
            <person name="Watanabe M."/>
            <person name="Fukui M."/>
        </authorList>
    </citation>
    <scope>NUCLEOTIDE SEQUENCE</scope>
    <source>
        <strain evidence="6">SF6</strain>
    </source>
</reference>
<evidence type="ECO:0000313" key="6">
    <source>
        <dbReference type="EMBL" id="BCS89760.1"/>
    </source>
</evidence>